<comment type="caution">
    <text evidence="1">The sequence shown here is derived from an EMBL/GenBank/DDBJ whole genome shotgun (WGS) entry which is preliminary data.</text>
</comment>
<reference evidence="1" key="2">
    <citation type="submission" date="2020-09" db="EMBL/GenBank/DDBJ databases">
        <authorList>
            <person name="Sun Q."/>
            <person name="Sedlacek I."/>
        </authorList>
    </citation>
    <scope>NUCLEOTIDE SEQUENCE</scope>
    <source>
        <strain evidence="1">CCM 8606</strain>
    </source>
</reference>
<dbReference type="RefSeq" id="WP_188355714.1">
    <property type="nucleotide sequence ID" value="NZ_BMDH01000006.1"/>
</dbReference>
<gene>
    <name evidence="1" type="ORF">GCM10007377_15450</name>
</gene>
<reference evidence="1" key="1">
    <citation type="journal article" date="2014" name="Int. J. Syst. Evol. Microbiol.">
        <title>Complete genome sequence of Corynebacterium casei LMG S-19264T (=DSM 44701T), isolated from a smear-ripened cheese.</title>
        <authorList>
            <consortium name="US DOE Joint Genome Institute (JGI-PGF)"/>
            <person name="Walter F."/>
            <person name="Albersmeier A."/>
            <person name="Kalinowski J."/>
            <person name="Ruckert C."/>
        </authorList>
    </citation>
    <scope>NUCLEOTIDE SEQUENCE</scope>
    <source>
        <strain evidence="1">CCM 8606</strain>
    </source>
</reference>
<dbReference type="AlphaFoldDB" id="A0A8J3ASF1"/>
<dbReference type="Proteomes" id="UP000619536">
    <property type="component" value="Unassembled WGS sequence"/>
</dbReference>
<name>A0A8J3ASF1_9BIFI</name>
<sequence length="114" mass="12977">MSNNIFKRVEAAARQAREYAFVHELRYYTPQQYDISVDADMFGDYTMLIGEKESSYIELTTEDEVVTKIIVGNKDGALVKHGEFILEGLANNFEYTLELLKQGMVNEALTAIVE</sequence>
<proteinExistence type="predicted"/>
<evidence type="ECO:0000313" key="1">
    <source>
        <dbReference type="EMBL" id="GGI15348.1"/>
    </source>
</evidence>
<dbReference type="EMBL" id="BMDH01000006">
    <property type="protein sequence ID" value="GGI15348.1"/>
    <property type="molecule type" value="Genomic_DNA"/>
</dbReference>
<accession>A0A8J3ASF1</accession>
<organism evidence="1 2">
    <name type="scientific">Galliscardovia ingluviei</name>
    <dbReference type="NCBI Taxonomy" id="1769422"/>
    <lineage>
        <taxon>Bacteria</taxon>
        <taxon>Bacillati</taxon>
        <taxon>Actinomycetota</taxon>
        <taxon>Actinomycetes</taxon>
        <taxon>Bifidobacteriales</taxon>
        <taxon>Bifidobacteriaceae</taxon>
        <taxon>Galliscardovia</taxon>
    </lineage>
</organism>
<evidence type="ECO:0000313" key="2">
    <source>
        <dbReference type="Proteomes" id="UP000619536"/>
    </source>
</evidence>
<keyword evidence="2" id="KW-1185">Reference proteome</keyword>
<protein>
    <submittedName>
        <fullName evidence="1">Uncharacterized protein</fullName>
    </submittedName>
</protein>